<name>A0AAQ3L8G0_9BACT</name>
<dbReference type="AlphaFoldDB" id="A0AAQ3L8G0"/>
<reference evidence="3 4" key="1">
    <citation type="submission" date="2023-10" db="EMBL/GenBank/DDBJ databases">
        <title>Rubellicoccus peritrichatus gen. nov., sp. nov., isolated from an algae of coral reef tank.</title>
        <authorList>
            <person name="Luo J."/>
        </authorList>
    </citation>
    <scope>NUCLEOTIDE SEQUENCE [LARGE SCALE GENOMIC DNA]</scope>
    <source>
        <strain evidence="3 4">CR14</strain>
    </source>
</reference>
<evidence type="ECO:0008006" key="5">
    <source>
        <dbReference type="Google" id="ProtNLM"/>
    </source>
</evidence>
<protein>
    <recommendedName>
        <fullName evidence="5">PEP-CTERM protein-sorting domain-containing protein</fullName>
    </recommendedName>
</protein>
<keyword evidence="1" id="KW-0472">Membrane</keyword>
<evidence type="ECO:0000256" key="2">
    <source>
        <dbReference type="SAM" id="SignalP"/>
    </source>
</evidence>
<evidence type="ECO:0000313" key="4">
    <source>
        <dbReference type="Proteomes" id="UP001304300"/>
    </source>
</evidence>
<organism evidence="3 4">
    <name type="scientific">Rubellicoccus peritrichatus</name>
    <dbReference type="NCBI Taxonomy" id="3080537"/>
    <lineage>
        <taxon>Bacteria</taxon>
        <taxon>Pseudomonadati</taxon>
        <taxon>Verrucomicrobiota</taxon>
        <taxon>Opitutia</taxon>
        <taxon>Puniceicoccales</taxon>
        <taxon>Cerasicoccaceae</taxon>
        <taxon>Rubellicoccus</taxon>
    </lineage>
</organism>
<dbReference type="KEGG" id="puo:RZN69_18425"/>
<accession>A0AAQ3L8G0</accession>
<dbReference type="RefSeq" id="WP_317832718.1">
    <property type="nucleotide sequence ID" value="NZ_CP136920.1"/>
</dbReference>
<feature type="chain" id="PRO_5042938292" description="PEP-CTERM protein-sorting domain-containing protein" evidence="2">
    <location>
        <begin position="24"/>
        <end position="247"/>
    </location>
</feature>
<feature type="transmembrane region" description="Helical" evidence="1">
    <location>
        <begin position="227"/>
        <end position="243"/>
    </location>
</feature>
<keyword evidence="1" id="KW-1133">Transmembrane helix</keyword>
<keyword evidence="1" id="KW-0812">Transmembrane</keyword>
<dbReference type="EMBL" id="CP136920">
    <property type="protein sequence ID" value="WOO40602.1"/>
    <property type="molecule type" value="Genomic_DNA"/>
</dbReference>
<dbReference type="Proteomes" id="UP001304300">
    <property type="component" value="Chromosome"/>
</dbReference>
<proteinExistence type="predicted"/>
<sequence>MMNLPPKPLLSVFALTAVTVLEAQVYNVNYNTASGGPNPNAAVVGADFNGLHGYNSATDGTDFNEYGAPGGLENIFDTAGGTSTIDFAFSDPFNDFNEANDWSQAGIVGRPSVFDNYMAVDDGGGPLSGNTFTLSFTGLSATDIYRLTMLSTGDTAGGHAATTFTITGIDTATSIGNASTTGFVEGQNIATLDGITGLTSFDVVITPGVRFTPINGFQLTVIPEPNTYVFLAGLLSFAWVMIIRRRK</sequence>
<keyword evidence="2" id="KW-0732">Signal</keyword>
<gene>
    <name evidence="3" type="ORF">RZN69_18425</name>
</gene>
<keyword evidence="4" id="KW-1185">Reference proteome</keyword>
<evidence type="ECO:0000256" key="1">
    <source>
        <dbReference type="SAM" id="Phobius"/>
    </source>
</evidence>
<feature type="signal peptide" evidence="2">
    <location>
        <begin position="1"/>
        <end position="23"/>
    </location>
</feature>
<evidence type="ECO:0000313" key="3">
    <source>
        <dbReference type="EMBL" id="WOO40602.1"/>
    </source>
</evidence>